<evidence type="ECO:0000313" key="5">
    <source>
        <dbReference type="Proteomes" id="UP001341840"/>
    </source>
</evidence>
<reference evidence="4 5" key="1">
    <citation type="journal article" date="2023" name="Plants (Basel)">
        <title>Bridging the Gap: Combining Genomics and Transcriptomics Approaches to Understand Stylosanthes scabra, an Orphan Legume from the Brazilian Caatinga.</title>
        <authorList>
            <person name="Ferreira-Neto J.R.C."/>
            <person name="da Silva M.D."/>
            <person name="Binneck E."/>
            <person name="de Melo N.F."/>
            <person name="da Silva R.H."/>
            <person name="de Melo A.L.T.M."/>
            <person name="Pandolfi V."/>
            <person name="Bustamante F.O."/>
            <person name="Brasileiro-Vidal A.C."/>
            <person name="Benko-Iseppon A.M."/>
        </authorList>
    </citation>
    <scope>NUCLEOTIDE SEQUENCE [LARGE SCALE GENOMIC DNA]</scope>
    <source>
        <tissue evidence="4">Leaves</tissue>
    </source>
</reference>
<protein>
    <recommendedName>
        <fullName evidence="3">Cystatin domain-containing protein</fullName>
    </recommendedName>
</protein>
<accession>A0ABU6XIY8</accession>
<keyword evidence="1" id="KW-0646">Protease inhibitor</keyword>
<comment type="caution">
    <text evidence="4">The sequence shown here is derived from an EMBL/GenBank/DDBJ whole genome shotgun (WGS) entry which is preliminary data.</text>
</comment>
<dbReference type="InterPro" id="IPR006525">
    <property type="entry name" value="Cystatin-related_pln"/>
</dbReference>
<gene>
    <name evidence="4" type="ORF">PIB30_053073</name>
</gene>
<dbReference type="PANTHER" id="PTHR31260">
    <property type="entry name" value="CYSTATIN/MONELLIN SUPERFAMILY PROTEIN"/>
    <property type="match status" value="1"/>
</dbReference>
<dbReference type="NCBIfam" id="TIGR01638">
    <property type="entry name" value="Atha_cystat_rel"/>
    <property type="match status" value="1"/>
</dbReference>
<keyword evidence="5" id="KW-1185">Reference proteome</keyword>
<evidence type="ECO:0000256" key="2">
    <source>
        <dbReference type="ARBA" id="ARBA00022704"/>
    </source>
</evidence>
<organism evidence="4 5">
    <name type="scientific">Stylosanthes scabra</name>
    <dbReference type="NCBI Taxonomy" id="79078"/>
    <lineage>
        <taxon>Eukaryota</taxon>
        <taxon>Viridiplantae</taxon>
        <taxon>Streptophyta</taxon>
        <taxon>Embryophyta</taxon>
        <taxon>Tracheophyta</taxon>
        <taxon>Spermatophyta</taxon>
        <taxon>Magnoliopsida</taxon>
        <taxon>eudicotyledons</taxon>
        <taxon>Gunneridae</taxon>
        <taxon>Pentapetalae</taxon>
        <taxon>rosids</taxon>
        <taxon>fabids</taxon>
        <taxon>Fabales</taxon>
        <taxon>Fabaceae</taxon>
        <taxon>Papilionoideae</taxon>
        <taxon>50 kb inversion clade</taxon>
        <taxon>dalbergioids sensu lato</taxon>
        <taxon>Dalbergieae</taxon>
        <taxon>Pterocarpus clade</taxon>
        <taxon>Stylosanthes</taxon>
    </lineage>
</organism>
<dbReference type="InterPro" id="IPR006462">
    <property type="entry name" value="MS5"/>
</dbReference>
<name>A0ABU6XIY8_9FABA</name>
<keyword evidence="2" id="KW-0789">Thiol protease inhibitor</keyword>
<dbReference type="InterPro" id="IPR000010">
    <property type="entry name" value="Cystatin_dom"/>
</dbReference>
<dbReference type="SUPFAM" id="SSF54403">
    <property type="entry name" value="Cystatin/monellin"/>
    <property type="match status" value="1"/>
</dbReference>
<evidence type="ECO:0000313" key="4">
    <source>
        <dbReference type="EMBL" id="MED6197049.1"/>
    </source>
</evidence>
<dbReference type="Proteomes" id="UP001341840">
    <property type="component" value="Unassembled WGS sequence"/>
</dbReference>
<dbReference type="Gene3D" id="3.10.450.10">
    <property type="match status" value="1"/>
</dbReference>
<evidence type="ECO:0000259" key="3">
    <source>
        <dbReference type="Pfam" id="PF00031"/>
    </source>
</evidence>
<dbReference type="EMBL" id="JASCZI010211839">
    <property type="protein sequence ID" value="MED6197049.1"/>
    <property type="molecule type" value="Genomic_DNA"/>
</dbReference>
<feature type="domain" description="Cystatin" evidence="3">
    <location>
        <begin position="45"/>
        <end position="106"/>
    </location>
</feature>
<dbReference type="PANTHER" id="PTHR31260:SF28">
    <property type="entry name" value="CYSTATIN DOMAIN PROTEIN"/>
    <property type="match status" value="1"/>
</dbReference>
<proteinExistence type="predicted"/>
<sequence>MPDMMTDEELREYNKHAKASQGFDVPKFKGKLVGMIVPYNLNKISTPILTDFSKQALQFYSNKNSTRFEFVKVVKATCRLAAGRIYYITFEALSGNVRATFRARVWNKIMKQGLELEVKYCEIHREEIE</sequence>
<evidence type="ECO:0000256" key="1">
    <source>
        <dbReference type="ARBA" id="ARBA00022690"/>
    </source>
</evidence>
<dbReference type="Pfam" id="PF00031">
    <property type="entry name" value="Cystatin"/>
    <property type="match status" value="1"/>
</dbReference>
<dbReference type="InterPro" id="IPR046350">
    <property type="entry name" value="Cystatin_sf"/>
</dbReference>